<dbReference type="InterPro" id="IPR019576">
    <property type="entry name" value="Pyridoxamine_oxidase_dimer_C"/>
</dbReference>
<dbReference type="Pfam" id="PF10590">
    <property type="entry name" value="PNP_phzG_C"/>
    <property type="match status" value="1"/>
</dbReference>
<feature type="binding site" evidence="5">
    <location>
        <position position="117"/>
    </location>
    <ligand>
        <name>FMN</name>
        <dbReference type="ChEBI" id="CHEBI:58210"/>
    </ligand>
</feature>
<dbReference type="GO" id="GO:0010181">
    <property type="term" value="F:FMN binding"/>
    <property type="evidence" value="ECO:0007669"/>
    <property type="project" value="InterPro"/>
</dbReference>
<dbReference type="Proteomes" id="UP001152755">
    <property type="component" value="Unassembled WGS sequence"/>
</dbReference>
<organism evidence="8 9">
    <name type="scientific">Speluncibacter jeojiensis</name>
    <dbReference type="NCBI Taxonomy" id="2710754"/>
    <lineage>
        <taxon>Bacteria</taxon>
        <taxon>Bacillati</taxon>
        <taxon>Actinomycetota</taxon>
        <taxon>Actinomycetes</taxon>
        <taxon>Mycobacteriales</taxon>
        <taxon>Speluncibacteraceae</taxon>
        <taxon>Speluncibacter</taxon>
    </lineage>
</organism>
<evidence type="ECO:0000256" key="3">
    <source>
        <dbReference type="ARBA" id="ARBA00022643"/>
    </source>
</evidence>
<evidence type="ECO:0000313" key="8">
    <source>
        <dbReference type="EMBL" id="MDG3013677.1"/>
    </source>
</evidence>
<keyword evidence="9" id="KW-1185">Reference proteome</keyword>
<feature type="binding site" evidence="5">
    <location>
        <begin position="152"/>
        <end position="153"/>
    </location>
    <ligand>
        <name>FMN</name>
        <dbReference type="ChEBI" id="CHEBI:58210"/>
    </ligand>
</feature>
<comment type="caution">
    <text evidence="8">The sequence shown here is derived from an EMBL/GenBank/DDBJ whole genome shotgun (WGS) entry which is preliminary data.</text>
</comment>
<accession>A0A9X4LZZ3</accession>
<gene>
    <name evidence="8" type="ORF">NVS88_03790</name>
</gene>
<evidence type="ECO:0000256" key="1">
    <source>
        <dbReference type="ARBA" id="ARBA00007301"/>
    </source>
</evidence>
<name>A0A9X4LZZ3_9ACTN</name>
<protein>
    <submittedName>
        <fullName evidence="8">Pyridoxal 5'-phosphate synthase</fullName>
        <ecNumber evidence="8">1.4.3.5</ecNumber>
    </submittedName>
</protein>
<dbReference type="RefSeq" id="WP_277832541.1">
    <property type="nucleotide sequence ID" value="NZ_JAAIVF010000003.1"/>
</dbReference>
<keyword evidence="3 5" id="KW-0288">FMN</keyword>
<comment type="cofactor">
    <cofactor evidence="5">
        <name>FMN</name>
        <dbReference type="ChEBI" id="CHEBI:58210"/>
    </cofactor>
    <text evidence="5">Binds 1 FMN per subunit.</text>
</comment>
<evidence type="ECO:0000256" key="2">
    <source>
        <dbReference type="ARBA" id="ARBA00022630"/>
    </source>
</evidence>
<dbReference type="GO" id="GO:0008615">
    <property type="term" value="P:pyridoxine biosynthetic process"/>
    <property type="evidence" value="ECO:0007669"/>
    <property type="project" value="InterPro"/>
</dbReference>
<reference evidence="8" key="1">
    <citation type="submission" date="2022-08" db="EMBL/GenBank/DDBJ databases">
        <title>Genome analysis of Corynebacteriales strain.</title>
        <authorList>
            <person name="Lee S.D."/>
        </authorList>
    </citation>
    <scope>NUCLEOTIDE SEQUENCE</scope>
    <source>
        <strain evidence="8">D3-21</strain>
    </source>
</reference>
<feature type="domain" description="Pyridoxamine 5'-phosphate oxidase N-terminal" evidence="6">
    <location>
        <begin position="55"/>
        <end position="157"/>
    </location>
</feature>
<evidence type="ECO:0000256" key="4">
    <source>
        <dbReference type="ARBA" id="ARBA00023002"/>
    </source>
</evidence>
<feature type="binding site" evidence="5">
    <location>
        <position position="207"/>
    </location>
    <ligand>
        <name>FMN</name>
        <dbReference type="ChEBI" id="CHEBI:58210"/>
    </ligand>
</feature>
<evidence type="ECO:0000256" key="5">
    <source>
        <dbReference type="PIRSR" id="PIRSR000190-2"/>
    </source>
</evidence>
<feature type="binding site" evidence="5">
    <location>
        <begin position="73"/>
        <end position="78"/>
    </location>
    <ligand>
        <name>FMN</name>
        <dbReference type="ChEBI" id="CHEBI:58210"/>
    </ligand>
</feature>
<feature type="binding site" evidence="5">
    <location>
        <position position="95"/>
    </location>
    <ligand>
        <name>FMN</name>
        <dbReference type="ChEBI" id="CHEBI:58210"/>
    </ligand>
</feature>
<dbReference type="Pfam" id="PF01243">
    <property type="entry name" value="PNPOx_N"/>
    <property type="match status" value="1"/>
</dbReference>
<dbReference type="InterPro" id="IPR011576">
    <property type="entry name" value="Pyridox_Oxase_N"/>
</dbReference>
<dbReference type="SUPFAM" id="SSF50475">
    <property type="entry name" value="FMN-binding split barrel"/>
    <property type="match status" value="1"/>
</dbReference>
<dbReference type="InterPro" id="IPR012349">
    <property type="entry name" value="Split_barrel_FMN-bd"/>
</dbReference>
<dbReference type="EMBL" id="JANRHA010000002">
    <property type="protein sequence ID" value="MDG3013677.1"/>
    <property type="molecule type" value="Genomic_DNA"/>
</dbReference>
<dbReference type="EC" id="1.4.3.5" evidence="8"/>
<dbReference type="Gene3D" id="2.30.110.10">
    <property type="entry name" value="Electron Transport, Fmn-binding Protein, Chain A"/>
    <property type="match status" value="1"/>
</dbReference>
<feature type="domain" description="Pyridoxine 5'-phosphate oxidase dimerisation C-terminal" evidence="7">
    <location>
        <begin position="184"/>
        <end position="224"/>
    </location>
</feature>
<keyword evidence="2" id="KW-0285">Flavoprotein</keyword>
<dbReference type="InterPro" id="IPR000659">
    <property type="entry name" value="Pyridox_Oxase"/>
</dbReference>
<dbReference type="NCBIfam" id="NF004231">
    <property type="entry name" value="PRK05679.1"/>
    <property type="match status" value="1"/>
</dbReference>
<evidence type="ECO:0000313" key="9">
    <source>
        <dbReference type="Proteomes" id="UP001152755"/>
    </source>
</evidence>
<dbReference type="PIRSF" id="PIRSF000190">
    <property type="entry name" value="Pyd_amn-ph_oxd"/>
    <property type="match status" value="1"/>
</dbReference>
<proteinExistence type="inferred from homology"/>
<dbReference type="PANTHER" id="PTHR10851:SF0">
    <property type="entry name" value="PYRIDOXINE-5'-PHOSPHATE OXIDASE"/>
    <property type="match status" value="1"/>
</dbReference>
<sequence length="224" mass="24746">MLSQAVPAGGMRSMLRGLPVLNGAGPPFDPLATPDNPVELFVDWLLLAIRSNAVEPHTMTLSTVDNDGRPSARVLILKDVDASGWHFGVNADSQKGRDLAARPVAALTFYWPELVRQVRISGPVVADPAEVTGADFLARPTGSKAMALTRRQSQPFLDPAELDAALDQARSELDSSPNGVPDEWVSYAVRPERVEFWQGDPTRRHQRIRYDAVDRSWTRTRLWP</sequence>
<dbReference type="GO" id="GO:0004733">
    <property type="term" value="F:pyridoxamine phosphate oxidase activity"/>
    <property type="evidence" value="ECO:0007669"/>
    <property type="project" value="UniProtKB-EC"/>
</dbReference>
<evidence type="ECO:0000259" key="7">
    <source>
        <dbReference type="Pfam" id="PF10590"/>
    </source>
</evidence>
<comment type="similarity">
    <text evidence="1">Belongs to the pyridoxamine 5'-phosphate oxidase family.</text>
</comment>
<dbReference type="PANTHER" id="PTHR10851">
    <property type="entry name" value="PYRIDOXINE-5-PHOSPHATE OXIDASE"/>
    <property type="match status" value="1"/>
</dbReference>
<evidence type="ECO:0000259" key="6">
    <source>
        <dbReference type="Pfam" id="PF01243"/>
    </source>
</evidence>
<dbReference type="AlphaFoldDB" id="A0A9X4LZZ3"/>
<keyword evidence="4 8" id="KW-0560">Oxidoreductase</keyword>
<feature type="binding site" evidence="5">
    <location>
        <position position="197"/>
    </location>
    <ligand>
        <name>FMN</name>
        <dbReference type="ChEBI" id="CHEBI:58210"/>
    </ligand>
</feature>